<dbReference type="InterPro" id="IPR041249">
    <property type="entry name" value="HEPN_DZIP3"/>
</dbReference>
<feature type="repeat" description="ANK" evidence="8">
    <location>
        <begin position="960"/>
        <end position="992"/>
    </location>
</feature>
<dbReference type="Pfam" id="PF20720">
    <property type="entry name" value="nSTAND3"/>
    <property type="match status" value="1"/>
</dbReference>
<keyword evidence="2" id="KW-0716">Sensory transduction</keyword>
<evidence type="ECO:0000256" key="1">
    <source>
        <dbReference type="ARBA" id="ARBA00022448"/>
    </source>
</evidence>
<keyword evidence="1" id="KW-0813">Transport</keyword>
<evidence type="ECO:0000256" key="9">
    <source>
        <dbReference type="SAM" id="Coils"/>
    </source>
</evidence>
<dbReference type="InterPro" id="IPR049050">
    <property type="entry name" value="nSTAND3"/>
</dbReference>
<dbReference type="PANTHER" id="PTHR47143:SF1">
    <property type="entry name" value="ION_TRANS DOMAIN-CONTAINING PROTEIN"/>
    <property type="match status" value="1"/>
</dbReference>
<evidence type="ECO:0000256" key="8">
    <source>
        <dbReference type="PROSITE-ProRule" id="PRU00023"/>
    </source>
</evidence>
<evidence type="ECO:0000259" key="10">
    <source>
        <dbReference type="Pfam" id="PF18738"/>
    </source>
</evidence>
<feature type="domain" description="Novel STAND NTPase 3" evidence="11">
    <location>
        <begin position="285"/>
        <end position="441"/>
    </location>
</feature>
<dbReference type="InterPro" id="IPR027417">
    <property type="entry name" value="P-loop_NTPase"/>
</dbReference>
<feature type="coiled-coil region" evidence="9">
    <location>
        <begin position="211"/>
        <end position="288"/>
    </location>
</feature>
<evidence type="ECO:0000256" key="3">
    <source>
        <dbReference type="ARBA" id="ARBA00022737"/>
    </source>
</evidence>
<feature type="repeat" description="ANK" evidence="8">
    <location>
        <begin position="993"/>
        <end position="1025"/>
    </location>
</feature>
<sequence>MASSKPSKYVSTPETQNFAKVCRLFVDLLRDVLWEALTKRILPEDLPEMVRKNKSTLELAGRMTDDQYKRICKPGVVSVSFEDVDISLLYILLRSLPMKPKILGSFKKWGSDDYPDEKQIREMDDIERIRIKRNQLFAHAGKASLSKTEFETFWTDMMAVVDRFDSRLSTDFKSEMEVILKDDKFEEDYIEDFKKQKEYDLETRQLAMEAKKEAAEAKKAASKGLKKMKKQIDEEGRKIEEANKKIDALEKEKKDAEQKPNGTLQMMLDKTREKLDDLKSEKAFFHETRVFNQAKDLLLNKTRGYTVFLSGNPGEGKTTAGHMLLLEMQNSKKRCLILNEPSEVNIVSSEHVDIIFVDDIFGNICYDDHLNGLWKRRYGELKGWKKSKKVSFIFTSRELILRECRSKLDRDDFFDRDGFILLSSKELNEEEKAKILVKQLNRNKGLKEACPLKKDELAKCYKEFTSPFGFPLCCKVFSSSIVYLKQKSKFFSRPLKALEAGIKELWESNENKPMFIALAAVWMSNEKEENVELDPLHRRIQVQRRLSLSKFDTKQLDTVASNLNVHLAMNFSIDELFEKLNGVYLIHHKQSTWQPEGYAFSHEVIEEAFGRVLAWKRPSTAVQYGSIEFLVTNTSTITTTGTYDEMSSMDDRESLKISIPKSDFDNLFHRLMKSLNNLNDEFVAVHHEAFEDSNFLNFFLAKFSGTKELEELIVKKTGFAWGFTKTSFLTEALEQNVPKVELVIQILKAKLLDKIDDQRWVQEQKQSMFSAACRLGSYQLYKLLIQESVTITSDAFIRATSTGNRDIVEDLFQRAGLEQDHTTYDKCLALASQGGFIELVEFFVEKGANLDTESPPNKETPLYQAIANKREDIALFLIAKGADVENIPKTKIQNTCLHVACQLGQTHVVDALLNRGDIRIDIKNKNGVTPLQFALSFKNEEAAKLLIDKGCDVNLRSGRLDKTPLHISSEMGLLEIVCILLKKGADPMAKDKKGHSPMHYASMKGHKHIVDMLITEDADQAESRSLNHRRKMDKKGLAPIHYAARGGRVEVMRSLIESGVDTDLPDMFGRSPLYLAARYGHQNVVAELLRVENIDVNCKEKKYGFTPLHIATDRKHASVVEKLCQHRDIRVNLSDKIGRTPLHIAAANGDKLIMKLLLTFQSDPRCVTENIDTPLHLVKNAGVAAMLLAKDSSIIDLKNKDGKTPLQIANQKGGDIVKVFEEYRSEIEVDQS</sequence>
<evidence type="ECO:0000256" key="5">
    <source>
        <dbReference type="ARBA" id="ARBA00023065"/>
    </source>
</evidence>
<evidence type="ECO:0000313" key="12">
    <source>
        <dbReference type="EMBL" id="KAL3866108.1"/>
    </source>
</evidence>
<feature type="repeat" description="ANK" evidence="8">
    <location>
        <begin position="1068"/>
        <end position="1101"/>
    </location>
</feature>
<evidence type="ECO:0000259" key="11">
    <source>
        <dbReference type="Pfam" id="PF20720"/>
    </source>
</evidence>
<keyword evidence="6" id="KW-0325">Glycoprotein</keyword>
<dbReference type="Proteomes" id="UP001634394">
    <property type="component" value="Unassembled WGS sequence"/>
</dbReference>
<evidence type="ECO:0000256" key="6">
    <source>
        <dbReference type="ARBA" id="ARBA00023180"/>
    </source>
</evidence>
<dbReference type="PROSITE" id="PS50088">
    <property type="entry name" value="ANK_REPEAT"/>
    <property type="match status" value="7"/>
</dbReference>
<dbReference type="PANTHER" id="PTHR47143">
    <property type="entry name" value="TRANSIENT RECEPTOR POTENTIAL CATION CHANNEL PROTEIN PAINLESS"/>
    <property type="match status" value="1"/>
</dbReference>
<keyword evidence="5" id="KW-0406">Ion transport</keyword>
<feature type="repeat" description="ANK" evidence="8">
    <location>
        <begin position="926"/>
        <end position="958"/>
    </location>
</feature>
<evidence type="ECO:0000256" key="2">
    <source>
        <dbReference type="ARBA" id="ARBA00022606"/>
    </source>
</evidence>
<dbReference type="GO" id="GO:0034220">
    <property type="term" value="P:monoatomic ion transmembrane transport"/>
    <property type="evidence" value="ECO:0007669"/>
    <property type="project" value="UniProtKB-KW"/>
</dbReference>
<dbReference type="SUPFAM" id="SSF48403">
    <property type="entry name" value="Ankyrin repeat"/>
    <property type="match status" value="2"/>
</dbReference>
<evidence type="ECO:0000256" key="4">
    <source>
        <dbReference type="ARBA" id="ARBA00023043"/>
    </source>
</evidence>
<evidence type="ECO:0008006" key="14">
    <source>
        <dbReference type="Google" id="ProtNLM"/>
    </source>
</evidence>
<organism evidence="12 13">
    <name type="scientific">Sinanodonta woodiana</name>
    <name type="common">Chinese pond mussel</name>
    <name type="synonym">Anodonta woodiana</name>
    <dbReference type="NCBI Taxonomy" id="1069815"/>
    <lineage>
        <taxon>Eukaryota</taxon>
        <taxon>Metazoa</taxon>
        <taxon>Spiralia</taxon>
        <taxon>Lophotrochozoa</taxon>
        <taxon>Mollusca</taxon>
        <taxon>Bivalvia</taxon>
        <taxon>Autobranchia</taxon>
        <taxon>Heteroconchia</taxon>
        <taxon>Palaeoheterodonta</taxon>
        <taxon>Unionida</taxon>
        <taxon>Unionoidea</taxon>
        <taxon>Unionidae</taxon>
        <taxon>Unioninae</taxon>
        <taxon>Sinanodonta</taxon>
    </lineage>
</organism>
<feature type="domain" description="DZIP3-like HEPN" evidence="10">
    <location>
        <begin position="43"/>
        <end position="166"/>
    </location>
</feature>
<keyword evidence="9" id="KW-0175">Coiled coil</keyword>
<keyword evidence="4 8" id="KW-0040">ANK repeat</keyword>
<dbReference type="SMART" id="SM00248">
    <property type="entry name" value="ANK"/>
    <property type="match status" value="12"/>
</dbReference>
<evidence type="ECO:0000256" key="7">
    <source>
        <dbReference type="ARBA" id="ARBA00023303"/>
    </source>
</evidence>
<accession>A0ABD3VZQ9</accession>
<dbReference type="EMBL" id="JBJQND010000009">
    <property type="protein sequence ID" value="KAL3866108.1"/>
    <property type="molecule type" value="Genomic_DNA"/>
</dbReference>
<dbReference type="AlphaFoldDB" id="A0ABD3VZQ9"/>
<comment type="caution">
    <text evidence="12">The sequence shown here is derived from an EMBL/GenBank/DDBJ whole genome shotgun (WGS) entry which is preliminary data.</text>
</comment>
<reference evidence="12 13" key="1">
    <citation type="submission" date="2024-11" db="EMBL/GenBank/DDBJ databases">
        <title>Chromosome-level genome assembly of the freshwater bivalve Anodonta woodiana.</title>
        <authorList>
            <person name="Chen X."/>
        </authorList>
    </citation>
    <scope>NUCLEOTIDE SEQUENCE [LARGE SCALE GENOMIC DNA]</scope>
    <source>
        <strain evidence="12">MN2024</strain>
        <tissue evidence="12">Gills</tissue>
    </source>
</reference>
<dbReference type="InterPro" id="IPR002110">
    <property type="entry name" value="Ankyrin_rpt"/>
</dbReference>
<feature type="repeat" description="ANK" evidence="8">
    <location>
        <begin position="1137"/>
        <end position="1169"/>
    </location>
</feature>
<gene>
    <name evidence="12" type="ORF">ACJMK2_043441</name>
</gene>
<dbReference type="Pfam" id="PF18738">
    <property type="entry name" value="HEPN_DZIP3"/>
    <property type="match status" value="1"/>
</dbReference>
<dbReference type="InterPro" id="IPR052076">
    <property type="entry name" value="TRP_cation_channel"/>
</dbReference>
<dbReference type="Pfam" id="PF12796">
    <property type="entry name" value="Ank_2"/>
    <property type="match status" value="5"/>
</dbReference>
<protein>
    <recommendedName>
        <fullName evidence="14">DZIP3-like HEPN domain-containing protein</fullName>
    </recommendedName>
</protein>
<feature type="repeat" description="ANK" evidence="8">
    <location>
        <begin position="857"/>
        <end position="889"/>
    </location>
</feature>
<dbReference type="InterPro" id="IPR036770">
    <property type="entry name" value="Ankyrin_rpt-contain_sf"/>
</dbReference>
<name>A0ABD3VZQ9_SINWO</name>
<feature type="repeat" description="ANK" evidence="8">
    <location>
        <begin position="1035"/>
        <end position="1067"/>
    </location>
</feature>
<dbReference type="SUPFAM" id="SSF52540">
    <property type="entry name" value="P-loop containing nucleoside triphosphate hydrolases"/>
    <property type="match status" value="1"/>
</dbReference>
<evidence type="ECO:0000313" key="13">
    <source>
        <dbReference type="Proteomes" id="UP001634394"/>
    </source>
</evidence>
<proteinExistence type="predicted"/>
<dbReference type="PROSITE" id="PS50297">
    <property type="entry name" value="ANK_REP_REGION"/>
    <property type="match status" value="7"/>
</dbReference>
<keyword evidence="7" id="KW-0407">Ion channel</keyword>
<dbReference type="Gene3D" id="1.25.40.20">
    <property type="entry name" value="Ankyrin repeat-containing domain"/>
    <property type="match status" value="3"/>
</dbReference>
<keyword evidence="3" id="KW-0677">Repeat</keyword>
<keyword evidence="13" id="KW-1185">Reference proteome</keyword>